<feature type="transmembrane region" description="Helical" evidence="4">
    <location>
        <begin position="302"/>
        <end position="323"/>
    </location>
</feature>
<accession>A0ABU0JP58</accession>
<organism evidence="6 7">
    <name type="scientific">Labrys wisconsinensis</name>
    <dbReference type="NCBI Taxonomy" id="425677"/>
    <lineage>
        <taxon>Bacteria</taxon>
        <taxon>Pseudomonadati</taxon>
        <taxon>Pseudomonadota</taxon>
        <taxon>Alphaproteobacteria</taxon>
        <taxon>Hyphomicrobiales</taxon>
        <taxon>Xanthobacteraceae</taxon>
        <taxon>Labrys</taxon>
    </lineage>
</organism>
<name>A0ABU0JP58_9HYPH</name>
<feature type="transmembrane region" description="Helical" evidence="4">
    <location>
        <begin position="45"/>
        <end position="67"/>
    </location>
</feature>
<dbReference type="InterPro" id="IPR050327">
    <property type="entry name" value="Proton-linked_MCT"/>
</dbReference>
<evidence type="ECO:0000256" key="1">
    <source>
        <dbReference type="ARBA" id="ARBA00022692"/>
    </source>
</evidence>
<dbReference type="EMBL" id="JAUSVX010000028">
    <property type="protein sequence ID" value="MDQ0474932.1"/>
    <property type="molecule type" value="Genomic_DNA"/>
</dbReference>
<protein>
    <submittedName>
        <fullName evidence="6">Sugar phosphate permease</fullName>
    </submittedName>
</protein>
<dbReference type="RefSeq" id="WP_307285394.1">
    <property type="nucleotide sequence ID" value="NZ_JAUSVX010000028.1"/>
</dbReference>
<feature type="transmembrane region" description="Helical" evidence="4">
    <location>
        <begin position="276"/>
        <end position="296"/>
    </location>
</feature>
<dbReference type="PANTHER" id="PTHR11360:SF284">
    <property type="entry name" value="EG:103B4.3 PROTEIN-RELATED"/>
    <property type="match status" value="1"/>
</dbReference>
<feature type="transmembrane region" description="Helical" evidence="4">
    <location>
        <begin position="335"/>
        <end position="358"/>
    </location>
</feature>
<feature type="transmembrane region" description="Helical" evidence="4">
    <location>
        <begin position="74"/>
        <end position="93"/>
    </location>
</feature>
<dbReference type="InterPro" id="IPR036259">
    <property type="entry name" value="MFS_trans_sf"/>
</dbReference>
<evidence type="ECO:0000256" key="3">
    <source>
        <dbReference type="ARBA" id="ARBA00023136"/>
    </source>
</evidence>
<keyword evidence="7" id="KW-1185">Reference proteome</keyword>
<dbReference type="SUPFAM" id="SSF103473">
    <property type="entry name" value="MFS general substrate transporter"/>
    <property type="match status" value="1"/>
</dbReference>
<keyword evidence="1 4" id="KW-0812">Transmembrane</keyword>
<feature type="transmembrane region" description="Helical" evidence="4">
    <location>
        <begin position="364"/>
        <end position="385"/>
    </location>
</feature>
<dbReference type="Pfam" id="PF07690">
    <property type="entry name" value="MFS_1"/>
    <property type="match status" value="1"/>
</dbReference>
<evidence type="ECO:0000259" key="5">
    <source>
        <dbReference type="PROSITE" id="PS50850"/>
    </source>
</evidence>
<evidence type="ECO:0000313" key="7">
    <source>
        <dbReference type="Proteomes" id="UP001242480"/>
    </source>
</evidence>
<feature type="domain" description="Major facilitator superfamily (MFS) profile" evidence="5">
    <location>
        <begin position="6"/>
        <end position="390"/>
    </location>
</feature>
<dbReference type="Proteomes" id="UP001242480">
    <property type="component" value="Unassembled WGS sequence"/>
</dbReference>
<sequence>MPNKWTVLAGCLVALTVSFAPIYLFTLGVFSKAMAAELGWSRAEMSAGFSVAQLAVALVSTVAGALLDRIGNRPVILVAAIGLPVALAAFGAVASFPAYVALAFAMGALGSFSNPPSVLSLLPKWFDRNLGLSLSIASLGIGFGGTLMPMAARAAEAAFGWRGGFPALAALVAVVGIANALLLIRDRESLPAAQEPEVGGLAFAAVVRAADYWLLVGAFTVIGAIYWGTTSQLGPILGDRGMGPAETAAALSAMGILVIVGRAVGGVLLDRMSAYVLGFLFFASAACGCVLLTVSSLQGSPYLAAMLLGVALGGEGDVMAYVLRRRYGQQAYGKVFGLCFGVFNLGGLVGPMALGLAYDRWHSYELAGIVFGAAGLAAACVFLAVGRMRPPQGAPDDAGEGRQAMAVNP</sequence>
<evidence type="ECO:0000313" key="6">
    <source>
        <dbReference type="EMBL" id="MDQ0474932.1"/>
    </source>
</evidence>
<gene>
    <name evidence="6" type="ORF">QO011_007974</name>
</gene>
<feature type="transmembrane region" description="Helical" evidence="4">
    <location>
        <begin position="134"/>
        <end position="152"/>
    </location>
</feature>
<feature type="transmembrane region" description="Helical" evidence="4">
    <location>
        <begin position="99"/>
        <end position="122"/>
    </location>
</feature>
<dbReference type="InterPro" id="IPR020846">
    <property type="entry name" value="MFS_dom"/>
</dbReference>
<dbReference type="InterPro" id="IPR011701">
    <property type="entry name" value="MFS"/>
</dbReference>
<evidence type="ECO:0000256" key="4">
    <source>
        <dbReference type="SAM" id="Phobius"/>
    </source>
</evidence>
<evidence type="ECO:0000256" key="2">
    <source>
        <dbReference type="ARBA" id="ARBA00022989"/>
    </source>
</evidence>
<keyword evidence="3 4" id="KW-0472">Membrane</keyword>
<comment type="caution">
    <text evidence="6">The sequence shown here is derived from an EMBL/GenBank/DDBJ whole genome shotgun (WGS) entry which is preliminary data.</text>
</comment>
<reference evidence="6 7" key="1">
    <citation type="submission" date="2023-07" db="EMBL/GenBank/DDBJ databases">
        <title>Genomic Encyclopedia of Type Strains, Phase IV (KMG-IV): sequencing the most valuable type-strain genomes for metagenomic binning, comparative biology and taxonomic classification.</title>
        <authorList>
            <person name="Goeker M."/>
        </authorList>
    </citation>
    <scope>NUCLEOTIDE SEQUENCE [LARGE SCALE GENOMIC DNA]</scope>
    <source>
        <strain evidence="6 7">DSM 19619</strain>
    </source>
</reference>
<proteinExistence type="predicted"/>
<feature type="transmembrane region" description="Helical" evidence="4">
    <location>
        <begin position="205"/>
        <end position="228"/>
    </location>
</feature>
<keyword evidence="2 4" id="KW-1133">Transmembrane helix</keyword>
<feature type="transmembrane region" description="Helical" evidence="4">
    <location>
        <begin position="248"/>
        <end position="269"/>
    </location>
</feature>
<dbReference type="PANTHER" id="PTHR11360">
    <property type="entry name" value="MONOCARBOXYLATE TRANSPORTER"/>
    <property type="match status" value="1"/>
</dbReference>
<dbReference type="PROSITE" id="PS50850">
    <property type="entry name" value="MFS"/>
    <property type="match status" value="1"/>
</dbReference>
<feature type="transmembrane region" description="Helical" evidence="4">
    <location>
        <begin position="164"/>
        <end position="184"/>
    </location>
</feature>
<dbReference type="Gene3D" id="1.20.1250.20">
    <property type="entry name" value="MFS general substrate transporter like domains"/>
    <property type="match status" value="2"/>
</dbReference>